<evidence type="ECO:0000259" key="1">
    <source>
        <dbReference type="PROSITE" id="PS50927"/>
    </source>
</evidence>
<dbReference type="Gene3D" id="2.90.10.10">
    <property type="entry name" value="Bulb-type lectin domain"/>
    <property type="match status" value="2"/>
</dbReference>
<sequence>MSLNISESEWKTALTSILEQLDEQEYTKMLFCSCFGKIPKSVKTSKPREEMPQTLIQFLGVDKSISAINEAMEQIPRMDSAVQDKLRPFVNKLSIKQEEENKDQPMSSQPDTDHILTNQELRKGDFLISENGKYKAVFQEDGNFVIFALCPIWATGTAGENPHRIIVQPDNNLVMYNGRNKPVWASDTWEEKEHEHSDKMCLTMTNEVLSYSCFCAPPPPHLRHSLQDLQSIPICHLLFSLISNHQHQCLDFVGDLYIYIYMQPFRDDSSWSSSAKDFVITKILFITYLQ</sequence>
<dbReference type="EMBL" id="CAWUFR010000631">
    <property type="protein sequence ID" value="CAK6979978.1"/>
    <property type="molecule type" value="Genomic_DNA"/>
</dbReference>
<dbReference type="InterPro" id="IPR036426">
    <property type="entry name" value="Bulb-type_lectin_dom_sf"/>
</dbReference>
<evidence type="ECO:0000313" key="2">
    <source>
        <dbReference type="EMBL" id="CAK6979978.1"/>
    </source>
</evidence>
<accession>A0AAV1Q8V0</accession>
<dbReference type="AlphaFoldDB" id="A0AAV1Q8V0"/>
<feature type="domain" description="Bulb-type lectin" evidence="1">
    <location>
        <begin position="112"/>
        <end position="223"/>
    </location>
</feature>
<reference evidence="2 3" key="1">
    <citation type="submission" date="2024-01" db="EMBL/GenBank/DDBJ databases">
        <authorList>
            <person name="Alioto T."/>
            <person name="Alioto T."/>
            <person name="Gomez Garrido J."/>
        </authorList>
    </citation>
    <scope>NUCLEOTIDE SEQUENCE [LARGE SCALE GENOMIC DNA]</scope>
</reference>
<evidence type="ECO:0000313" key="3">
    <source>
        <dbReference type="Proteomes" id="UP001314229"/>
    </source>
</evidence>
<organism evidence="2 3">
    <name type="scientific">Scomber scombrus</name>
    <name type="common">Atlantic mackerel</name>
    <name type="synonym">Scomber vernalis</name>
    <dbReference type="NCBI Taxonomy" id="13677"/>
    <lineage>
        <taxon>Eukaryota</taxon>
        <taxon>Metazoa</taxon>
        <taxon>Chordata</taxon>
        <taxon>Craniata</taxon>
        <taxon>Vertebrata</taxon>
        <taxon>Euteleostomi</taxon>
        <taxon>Actinopterygii</taxon>
        <taxon>Neopterygii</taxon>
        <taxon>Teleostei</taxon>
        <taxon>Neoteleostei</taxon>
        <taxon>Acanthomorphata</taxon>
        <taxon>Pelagiaria</taxon>
        <taxon>Scombriformes</taxon>
        <taxon>Scombridae</taxon>
        <taxon>Scomber</taxon>
    </lineage>
</organism>
<dbReference type="Proteomes" id="UP001314229">
    <property type="component" value="Unassembled WGS sequence"/>
</dbReference>
<keyword evidence="3" id="KW-1185">Reference proteome</keyword>
<comment type="caution">
    <text evidence="2">The sequence shown here is derived from an EMBL/GenBank/DDBJ whole genome shotgun (WGS) entry which is preliminary data.</text>
</comment>
<name>A0AAV1Q8V0_SCOSC</name>
<dbReference type="SUPFAM" id="SSF51110">
    <property type="entry name" value="alpha-D-mannose-specific plant lectins"/>
    <property type="match status" value="1"/>
</dbReference>
<dbReference type="PROSITE" id="PS50927">
    <property type="entry name" value="BULB_LECTIN"/>
    <property type="match status" value="1"/>
</dbReference>
<dbReference type="InterPro" id="IPR001480">
    <property type="entry name" value="Bulb-type_lectin_dom"/>
</dbReference>
<gene>
    <name evidence="2" type="ORF">FSCOSCO3_A036715</name>
</gene>
<proteinExistence type="predicted"/>
<protein>
    <submittedName>
        <fullName evidence="2">Uncharacterized protein LOC128371028 isoform X1</fullName>
    </submittedName>
</protein>